<keyword evidence="1" id="KW-1133">Transmembrane helix</keyword>
<evidence type="ECO:0000256" key="1">
    <source>
        <dbReference type="SAM" id="Phobius"/>
    </source>
</evidence>
<feature type="transmembrane region" description="Helical" evidence="1">
    <location>
        <begin position="152"/>
        <end position="177"/>
    </location>
</feature>
<feature type="transmembrane region" description="Helical" evidence="1">
    <location>
        <begin position="114"/>
        <end position="132"/>
    </location>
</feature>
<comment type="caution">
    <text evidence="2">The sequence shown here is derived from an EMBL/GenBank/DDBJ whole genome shotgun (WGS) entry which is preliminary data.</text>
</comment>
<name>A0ABQ8VJN2_9AGAR</name>
<evidence type="ECO:0000313" key="3">
    <source>
        <dbReference type="Proteomes" id="UP001150217"/>
    </source>
</evidence>
<dbReference type="Proteomes" id="UP001150217">
    <property type="component" value="Unassembled WGS sequence"/>
</dbReference>
<keyword evidence="1" id="KW-0812">Transmembrane</keyword>
<evidence type="ECO:0000313" key="2">
    <source>
        <dbReference type="EMBL" id="KAJ4496594.1"/>
    </source>
</evidence>
<dbReference type="PANTHER" id="PTHR40465:SF1">
    <property type="entry name" value="DUF6534 DOMAIN-CONTAINING PROTEIN"/>
    <property type="match status" value="1"/>
</dbReference>
<organism evidence="2 3">
    <name type="scientific">Lentinula lateritia</name>
    <dbReference type="NCBI Taxonomy" id="40482"/>
    <lineage>
        <taxon>Eukaryota</taxon>
        <taxon>Fungi</taxon>
        <taxon>Dikarya</taxon>
        <taxon>Basidiomycota</taxon>
        <taxon>Agaricomycotina</taxon>
        <taxon>Agaricomycetes</taxon>
        <taxon>Agaricomycetidae</taxon>
        <taxon>Agaricales</taxon>
        <taxon>Marasmiineae</taxon>
        <taxon>Omphalotaceae</taxon>
        <taxon>Lentinula</taxon>
    </lineage>
</organism>
<sequence>MPVSPSIDSSLGAMIIGSIFAFCLYGALCVQAYCYHQHNFNKDPFLSQRLMETIHTVFISITLYETIVTHFGDYTYFTTSHWPLSYSVPLSTFICAPVQTFYAFRVTTLSKKAWVLYLSMLASTAQIALSFVEATLSEKARELVVFQHKFLGYIVGALVAVIFVDTINTISLTFYLLKNKEMSMRSSKQVIDRLLLWTIGQ</sequence>
<feature type="transmembrane region" description="Helical" evidence="1">
    <location>
        <begin position="54"/>
        <end position="72"/>
    </location>
</feature>
<accession>A0ABQ8VJN2</accession>
<protein>
    <submittedName>
        <fullName evidence="2">Uncharacterized protein</fullName>
    </submittedName>
</protein>
<dbReference type="EMBL" id="JANVFT010000027">
    <property type="protein sequence ID" value="KAJ4496594.1"/>
    <property type="molecule type" value="Genomic_DNA"/>
</dbReference>
<feature type="transmembrane region" description="Helical" evidence="1">
    <location>
        <begin position="84"/>
        <end position="102"/>
    </location>
</feature>
<proteinExistence type="predicted"/>
<feature type="transmembrane region" description="Helical" evidence="1">
    <location>
        <begin position="12"/>
        <end position="33"/>
    </location>
</feature>
<gene>
    <name evidence="2" type="ORF">C8R41DRAFT_761726</name>
</gene>
<dbReference type="PANTHER" id="PTHR40465">
    <property type="entry name" value="CHROMOSOME 1, WHOLE GENOME SHOTGUN SEQUENCE"/>
    <property type="match status" value="1"/>
</dbReference>
<reference evidence="2" key="1">
    <citation type="submission" date="2022-08" db="EMBL/GenBank/DDBJ databases">
        <title>A Global Phylogenomic Analysis of the Shiitake Genus Lentinula.</title>
        <authorList>
            <consortium name="DOE Joint Genome Institute"/>
            <person name="Sierra-Patev S."/>
            <person name="Min B."/>
            <person name="Naranjo-Ortiz M."/>
            <person name="Looney B."/>
            <person name="Konkel Z."/>
            <person name="Slot J.C."/>
            <person name="Sakamoto Y."/>
            <person name="Steenwyk J.L."/>
            <person name="Rokas A."/>
            <person name="Carro J."/>
            <person name="Camarero S."/>
            <person name="Ferreira P."/>
            <person name="Molpeceres G."/>
            <person name="Ruiz-Duenas F.J."/>
            <person name="Serrano A."/>
            <person name="Henrissat B."/>
            <person name="Drula E."/>
            <person name="Hughes K.W."/>
            <person name="Mata J.L."/>
            <person name="Ishikawa N.K."/>
            <person name="Vargas-Isla R."/>
            <person name="Ushijima S."/>
            <person name="Smith C.A."/>
            <person name="Ahrendt S."/>
            <person name="Andreopoulos W."/>
            <person name="He G."/>
            <person name="Labutti K."/>
            <person name="Lipzen A."/>
            <person name="Ng V."/>
            <person name="Riley R."/>
            <person name="Sandor L."/>
            <person name="Barry K."/>
            <person name="Martinez A.T."/>
            <person name="Xiao Y."/>
            <person name="Gibbons J.G."/>
            <person name="Terashima K."/>
            <person name="Grigoriev I.V."/>
            <person name="Hibbett D.S."/>
        </authorList>
    </citation>
    <scope>NUCLEOTIDE SEQUENCE</scope>
    <source>
        <strain evidence="2">RHP3577 ss4</strain>
    </source>
</reference>
<keyword evidence="3" id="KW-1185">Reference proteome</keyword>
<keyword evidence="1" id="KW-0472">Membrane</keyword>